<sequence>MKSVESLFEGNNDNGDEIVGYERNSSDEDDDDDDDDVDQVPANGGSGASTFTQNTPQPQSIMPGISRIAGSLYKSQFYPDDDNTVIGEDYLVVGLKSHESIMIHGQCKVTIQRGAVLVNDIHYLSSNSTKEYQLLASSSQALPHISSTQVENMEEIHDTQTPENMHLFTSEYKSVIKLTNMYTGLEDIGTYYIPFKNLLFNKDQEEPRDLLDHEKLFRTYSFEIILREKTGLIGMNTNPWIHDIYPLLERISGPPEEEESKILMVIGNKNTGKSTLSKLLINSLILKEDNGINSKVCYLDLDPGQSEFSIPYCLSLSVISQPILAMNVPKVNDNSVHCKFFGYSSPQDSPKTYVGIIKQLITHYNTEYRTKGYHIVINTPGWVRGLGKELLIQLTQFIKPDHLLCLRVPSEGDIILQGLTFNEVTFFDAIYQSSRYSASQLRLFNKFTYFHQRTSGLQFDFLCHLLDNSPLRLLYESGLDPVMGINGVCVLGYDIGVHFHVDDLQDMLECSIVGLHVVDGEVFNSIVPIKDSILLPNYLSNKDFGDIVNDSQTQFVGLAIIHSIDKLNMCFNLYIPNHHHVEHFLKSGYKLILCKGEGKVPTVEFVSSEILKRVSSKRKKIKKVENIPYINFEARNRVGGAWKVRRNIKRGVNK</sequence>
<dbReference type="Gene3D" id="3.40.50.300">
    <property type="entry name" value="P-loop containing nucleotide triphosphate hydrolases"/>
    <property type="match status" value="1"/>
</dbReference>
<dbReference type="GO" id="GO:0005634">
    <property type="term" value="C:nucleus"/>
    <property type="evidence" value="ECO:0007669"/>
    <property type="project" value="TreeGrafter"/>
</dbReference>
<keyword evidence="6" id="KW-0418">Kinase</keyword>
<organism evidence="10 11">
    <name type="scientific">Scheffersomyces spartinae</name>
    <dbReference type="NCBI Taxonomy" id="45513"/>
    <lineage>
        <taxon>Eukaryota</taxon>
        <taxon>Fungi</taxon>
        <taxon>Dikarya</taxon>
        <taxon>Ascomycota</taxon>
        <taxon>Saccharomycotina</taxon>
        <taxon>Pichiomycetes</taxon>
        <taxon>Debaryomycetaceae</taxon>
        <taxon>Scheffersomyces</taxon>
    </lineage>
</organism>
<keyword evidence="7" id="KW-0067">ATP-binding</keyword>
<evidence type="ECO:0000256" key="3">
    <source>
        <dbReference type="ARBA" id="ARBA00019824"/>
    </source>
</evidence>
<evidence type="ECO:0000256" key="2">
    <source>
        <dbReference type="ARBA" id="ARBA00018706"/>
    </source>
</evidence>
<feature type="compositionally biased region" description="Acidic residues" evidence="8">
    <location>
        <begin position="27"/>
        <end position="38"/>
    </location>
</feature>
<proteinExistence type="inferred from homology"/>
<dbReference type="GO" id="GO:0005524">
    <property type="term" value="F:ATP binding"/>
    <property type="evidence" value="ECO:0007669"/>
    <property type="project" value="UniProtKB-KW"/>
</dbReference>
<dbReference type="RefSeq" id="XP_043051460.1">
    <property type="nucleotide sequence ID" value="XM_043193072.1"/>
</dbReference>
<evidence type="ECO:0000256" key="4">
    <source>
        <dbReference type="ARBA" id="ARBA00022679"/>
    </source>
</evidence>
<name>A0A9P8AJY7_9ASCO</name>
<feature type="region of interest" description="Disordered" evidence="8">
    <location>
        <begin position="1"/>
        <end position="63"/>
    </location>
</feature>
<dbReference type="PANTHER" id="PTHR12755:SF3">
    <property type="entry name" value="POLYNUCLEOTIDE 5'-HYDROXYL-KINASE NOL9"/>
    <property type="match status" value="1"/>
</dbReference>
<evidence type="ECO:0000256" key="1">
    <source>
        <dbReference type="ARBA" id="ARBA00011003"/>
    </source>
</evidence>
<dbReference type="InterPro" id="IPR027417">
    <property type="entry name" value="P-loop_NTPase"/>
</dbReference>
<dbReference type="SUPFAM" id="SSF52540">
    <property type="entry name" value="P-loop containing nucleoside triphosphate hydrolases"/>
    <property type="match status" value="1"/>
</dbReference>
<gene>
    <name evidence="10" type="primary">GRC3</name>
    <name evidence="10" type="ORF">KQ657_002301</name>
</gene>
<dbReference type="Pfam" id="PF16575">
    <property type="entry name" value="CLP1_P"/>
    <property type="match status" value="1"/>
</dbReference>
<feature type="domain" description="Clp1 P-loop" evidence="9">
    <location>
        <begin position="267"/>
        <end position="452"/>
    </location>
</feature>
<comment type="similarity">
    <text evidence="1">Belongs to the Clp1 family. NOL9/GRC3 subfamily.</text>
</comment>
<reference evidence="10" key="1">
    <citation type="submission" date="2021-03" db="EMBL/GenBank/DDBJ databases">
        <authorList>
            <person name="Palmer J.M."/>
        </authorList>
    </citation>
    <scope>NUCLEOTIDE SEQUENCE</scope>
    <source>
        <strain evidence="10">ARV_011</strain>
    </source>
</reference>
<dbReference type="GeneID" id="66115675"/>
<dbReference type="AlphaFoldDB" id="A0A9P8AJY7"/>
<dbReference type="InterPro" id="IPR032319">
    <property type="entry name" value="CLP1_P"/>
</dbReference>
<evidence type="ECO:0000313" key="11">
    <source>
        <dbReference type="Proteomes" id="UP000790833"/>
    </source>
</evidence>
<keyword evidence="5" id="KW-0547">Nucleotide-binding</keyword>
<evidence type="ECO:0000256" key="6">
    <source>
        <dbReference type="ARBA" id="ARBA00022777"/>
    </source>
</evidence>
<evidence type="ECO:0000259" key="9">
    <source>
        <dbReference type="Pfam" id="PF16575"/>
    </source>
</evidence>
<comment type="caution">
    <text evidence="10">The sequence shown here is derived from an EMBL/GenBank/DDBJ whole genome shotgun (WGS) entry which is preliminary data.</text>
</comment>
<keyword evidence="11" id="KW-1185">Reference proteome</keyword>
<protein>
    <recommendedName>
        <fullName evidence="3">Polynucleotide 5'-hydroxyl-kinase GRC3</fullName>
    </recommendedName>
    <alternativeName>
        <fullName evidence="2">Polynucleotide 5'-hydroxyl-kinase grc3</fullName>
    </alternativeName>
</protein>
<accession>A0A9P8AJY7</accession>
<evidence type="ECO:0000256" key="5">
    <source>
        <dbReference type="ARBA" id="ARBA00022741"/>
    </source>
</evidence>
<evidence type="ECO:0000313" key="10">
    <source>
        <dbReference type="EMBL" id="KAG7195915.1"/>
    </source>
</evidence>
<dbReference type="OrthoDB" id="4054781at2759"/>
<dbReference type="EMBL" id="JAHMUF010000002">
    <property type="protein sequence ID" value="KAG7195915.1"/>
    <property type="molecule type" value="Genomic_DNA"/>
</dbReference>
<dbReference type="GO" id="GO:0051731">
    <property type="term" value="F:polynucleotide 5'-hydroxyl-kinase activity"/>
    <property type="evidence" value="ECO:0007669"/>
    <property type="project" value="InterPro"/>
</dbReference>
<dbReference type="PANTHER" id="PTHR12755">
    <property type="entry name" value="CLEAVAGE/POLYADENYLATION FACTOR IA SUBUNIT CLP1P"/>
    <property type="match status" value="1"/>
</dbReference>
<feature type="compositionally biased region" description="Polar residues" evidence="8">
    <location>
        <begin position="48"/>
        <end position="60"/>
    </location>
</feature>
<keyword evidence="4" id="KW-0808">Transferase</keyword>
<evidence type="ECO:0000256" key="8">
    <source>
        <dbReference type="SAM" id="MobiDB-lite"/>
    </source>
</evidence>
<dbReference type="GO" id="GO:0000448">
    <property type="term" value="P:cleavage in ITS2 between 5.8S rRNA and LSU-rRNA of tricistronic rRNA transcript (SSU-rRNA, 5.8S rRNA, LSU-rRNA)"/>
    <property type="evidence" value="ECO:0007669"/>
    <property type="project" value="TreeGrafter"/>
</dbReference>
<dbReference type="InterPro" id="IPR045116">
    <property type="entry name" value="Clp1/Grc3"/>
</dbReference>
<dbReference type="Proteomes" id="UP000790833">
    <property type="component" value="Unassembled WGS sequence"/>
</dbReference>
<evidence type="ECO:0000256" key="7">
    <source>
        <dbReference type="ARBA" id="ARBA00022840"/>
    </source>
</evidence>